<feature type="transmembrane region" description="Helical" evidence="7">
    <location>
        <begin position="123"/>
        <end position="146"/>
    </location>
</feature>
<evidence type="ECO:0000256" key="8">
    <source>
        <dbReference type="SAM" id="MobiDB-lite"/>
    </source>
</evidence>
<evidence type="ECO:0000256" key="6">
    <source>
        <dbReference type="ARBA" id="ARBA00023136"/>
    </source>
</evidence>
<evidence type="ECO:0000256" key="3">
    <source>
        <dbReference type="ARBA" id="ARBA00022475"/>
    </source>
</evidence>
<proteinExistence type="inferred from homology"/>
<feature type="transmembrane region" description="Helical" evidence="7">
    <location>
        <begin position="192"/>
        <end position="212"/>
    </location>
</feature>
<accession>A0A9X3C443</accession>
<keyword evidence="5 7" id="KW-1133">Transmembrane helix</keyword>
<evidence type="ECO:0000256" key="4">
    <source>
        <dbReference type="ARBA" id="ARBA00022692"/>
    </source>
</evidence>
<dbReference type="Gene3D" id="1.10.3720.10">
    <property type="entry name" value="MetI-like"/>
    <property type="match status" value="1"/>
</dbReference>
<reference evidence="10" key="2">
    <citation type="journal article" date="2022" name="BMC Genomics">
        <title>Comparative genome analysis of mycobacteria focusing on tRNA and non-coding RNA.</title>
        <authorList>
            <person name="Behra P.R.K."/>
            <person name="Pettersson B.M.F."/>
            <person name="Ramesh M."/>
            <person name="Das S."/>
            <person name="Dasgupta S."/>
            <person name="Kirsebom L.A."/>
        </authorList>
    </citation>
    <scope>NUCLEOTIDE SEQUENCE</scope>
    <source>
        <strain evidence="10">DSM 44838</strain>
    </source>
</reference>
<keyword evidence="3" id="KW-1003">Cell membrane</keyword>
<evidence type="ECO:0000256" key="7">
    <source>
        <dbReference type="RuleBase" id="RU363032"/>
    </source>
</evidence>
<sequence>MSPAEVVTLTPPPPQSRARDTASAHGLLRGTLRGVGVLWVGVTLTFFALRVIPGDPIQVILGPGSQPTPERIAALQSQFGLDRPLLLQYVSYLGGLLHGDLGISYTLKQPVTGIIVEQLPSSIILTIASITVAWAMAVFSCLVSAGRSTLAERSGRAVEAVTASLPDFWLGLLLLGAFGFGLHWLPSSGGQGLAALVLPTLTIAIPLAGFLAQTMRQTFEETLDMPFVLAARARGVGELTVRARRVLRHAAAASLALTGWAVGWVISSSVAVEVIFARQGIGELLVRAVGSRDYPLVLGLVLVVAAIYVVITPLVDLGLRLLNPRLREQVA</sequence>
<dbReference type="EMBL" id="JACKVK010000013">
    <property type="protein sequence ID" value="MCV7423996.1"/>
    <property type="molecule type" value="Genomic_DNA"/>
</dbReference>
<dbReference type="SUPFAM" id="SSF161098">
    <property type="entry name" value="MetI-like"/>
    <property type="match status" value="1"/>
</dbReference>
<comment type="caution">
    <text evidence="10">The sequence shown here is derived from an EMBL/GenBank/DDBJ whole genome shotgun (WGS) entry which is preliminary data.</text>
</comment>
<protein>
    <submittedName>
        <fullName evidence="10">ABC transporter permease</fullName>
    </submittedName>
</protein>
<dbReference type="GO" id="GO:0071916">
    <property type="term" value="F:dipeptide transmembrane transporter activity"/>
    <property type="evidence" value="ECO:0007669"/>
    <property type="project" value="TreeGrafter"/>
</dbReference>
<dbReference type="InterPro" id="IPR000515">
    <property type="entry name" value="MetI-like"/>
</dbReference>
<feature type="domain" description="ABC transmembrane type-1" evidence="9">
    <location>
        <begin position="119"/>
        <end position="315"/>
    </location>
</feature>
<feature type="transmembrane region" description="Helical" evidence="7">
    <location>
        <begin position="296"/>
        <end position="319"/>
    </location>
</feature>
<evidence type="ECO:0000259" key="9">
    <source>
        <dbReference type="PROSITE" id="PS50928"/>
    </source>
</evidence>
<evidence type="ECO:0000256" key="1">
    <source>
        <dbReference type="ARBA" id="ARBA00004651"/>
    </source>
</evidence>
<reference evidence="10" key="1">
    <citation type="submission" date="2020-07" db="EMBL/GenBank/DDBJ databases">
        <authorList>
            <person name="Pettersson B.M.F."/>
            <person name="Behra P.R.K."/>
            <person name="Ramesh M."/>
            <person name="Das S."/>
            <person name="Dasgupta S."/>
            <person name="Kirsebom L.A."/>
        </authorList>
    </citation>
    <scope>NUCLEOTIDE SEQUENCE</scope>
    <source>
        <strain evidence="10">DSM 44838</strain>
    </source>
</reference>
<comment type="similarity">
    <text evidence="7">Belongs to the binding-protein-dependent transport system permease family.</text>
</comment>
<dbReference type="PANTHER" id="PTHR43163:SF6">
    <property type="entry name" value="DIPEPTIDE TRANSPORT SYSTEM PERMEASE PROTEIN DPPB-RELATED"/>
    <property type="match status" value="1"/>
</dbReference>
<dbReference type="Proteomes" id="UP001141629">
    <property type="component" value="Unassembled WGS sequence"/>
</dbReference>
<feature type="transmembrane region" description="Helical" evidence="7">
    <location>
        <begin position="252"/>
        <end position="276"/>
    </location>
</feature>
<evidence type="ECO:0000313" key="11">
    <source>
        <dbReference type="Proteomes" id="UP001141629"/>
    </source>
</evidence>
<dbReference type="PROSITE" id="PS50928">
    <property type="entry name" value="ABC_TM1"/>
    <property type="match status" value="1"/>
</dbReference>
<organism evidence="10 11">
    <name type="scientific">Mycobacterium yunnanensis</name>
    <dbReference type="NCBI Taxonomy" id="368477"/>
    <lineage>
        <taxon>Bacteria</taxon>
        <taxon>Bacillati</taxon>
        <taxon>Actinomycetota</taxon>
        <taxon>Actinomycetes</taxon>
        <taxon>Mycobacteriales</taxon>
        <taxon>Mycobacteriaceae</taxon>
        <taxon>Mycobacterium</taxon>
    </lineage>
</organism>
<dbReference type="AlphaFoldDB" id="A0A9X3C443"/>
<name>A0A9X3C443_9MYCO</name>
<keyword evidence="2 7" id="KW-0813">Transport</keyword>
<dbReference type="Pfam" id="PF00528">
    <property type="entry name" value="BPD_transp_1"/>
    <property type="match status" value="1"/>
</dbReference>
<feature type="transmembrane region" description="Helical" evidence="7">
    <location>
        <begin position="167"/>
        <end position="186"/>
    </location>
</feature>
<dbReference type="GO" id="GO:0005886">
    <property type="term" value="C:plasma membrane"/>
    <property type="evidence" value="ECO:0007669"/>
    <property type="project" value="UniProtKB-SubCell"/>
</dbReference>
<feature type="transmembrane region" description="Helical" evidence="7">
    <location>
        <begin position="35"/>
        <end position="52"/>
    </location>
</feature>
<dbReference type="CDD" id="cd06261">
    <property type="entry name" value="TM_PBP2"/>
    <property type="match status" value="1"/>
</dbReference>
<dbReference type="PANTHER" id="PTHR43163">
    <property type="entry name" value="DIPEPTIDE TRANSPORT SYSTEM PERMEASE PROTEIN DPPB-RELATED"/>
    <property type="match status" value="1"/>
</dbReference>
<evidence type="ECO:0000313" key="10">
    <source>
        <dbReference type="EMBL" id="MCV7423996.1"/>
    </source>
</evidence>
<dbReference type="Pfam" id="PF19300">
    <property type="entry name" value="BPD_transp_1_N"/>
    <property type="match status" value="1"/>
</dbReference>
<dbReference type="InterPro" id="IPR035906">
    <property type="entry name" value="MetI-like_sf"/>
</dbReference>
<evidence type="ECO:0000256" key="2">
    <source>
        <dbReference type="ARBA" id="ARBA00022448"/>
    </source>
</evidence>
<dbReference type="RefSeq" id="WP_263998975.1">
    <property type="nucleotide sequence ID" value="NZ_JACKVK010000013.1"/>
</dbReference>
<dbReference type="InterPro" id="IPR045621">
    <property type="entry name" value="BPD_transp_1_N"/>
</dbReference>
<comment type="subcellular location">
    <subcellularLocation>
        <location evidence="1 7">Cell membrane</location>
        <topology evidence="1 7">Multi-pass membrane protein</topology>
    </subcellularLocation>
</comment>
<gene>
    <name evidence="10" type="ORF">H7K45_25920</name>
</gene>
<feature type="region of interest" description="Disordered" evidence="8">
    <location>
        <begin position="1"/>
        <end position="22"/>
    </location>
</feature>
<keyword evidence="4 7" id="KW-0812">Transmembrane</keyword>
<evidence type="ECO:0000256" key="5">
    <source>
        <dbReference type="ARBA" id="ARBA00022989"/>
    </source>
</evidence>
<keyword evidence="6 7" id="KW-0472">Membrane</keyword>
<keyword evidence="11" id="KW-1185">Reference proteome</keyword>